<dbReference type="InterPro" id="IPR036393">
    <property type="entry name" value="AceGlu_kinase-like_sf"/>
</dbReference>
<sequence length="265" mass="27905">MNQFVVVKCGGATVDALSDEFYARVARLADQGKTPVIVHGGGRAVNEMLDLMQVESTFVDGLRRTTQDVLDVADMVFNGKVNPMICAKLQAAGVQTIGLSGCDGPMIKAKLLDEEKLGLVGEAVHVDPSLLQQVTAIGLIPVISPLVAGENGVRLNMNADTAAAHYAESLGAEEVMFVTNVPGILQNGEVLPYVTETDIQKMIADETVYGGMIPKVKAALQVLGGTSVQRVTIIDGEGNQPGSGGTTIVKTMEGEKDEHAPLSYL</sequence>
<evidence type="ECO:0000256" key="3">
    <source>
        <dbReference type="ARBA" id="ARBA00022605"/>
    </source>
</evidence>
<dbReference type="CDD" id="cd04238">
    <property type="entry name" value="AAK_NAGK-like"/>
    <property type="match status" value="1"/>
</dbReference>
<evidence type="ECO:0000256" key="6">
    <source>
        <dbReference type="ARBA" id="ARBA00022777"/>
    </source>
</evidence>
<dbReference type="InterPro" id="IPR037528">
    <property type="entry name" value="ArgB"/>
</dbReference>
<keyword evidence="5 9" id="KW-0547">Nucleotide-binding</keyword>
<keyword evidence="3 9" id="KW-0028">Amino-acid biosynthesis</keyword>
<protein>
    <recommendedName>
        <fullName evidence="9">Acetylglutamate kinase</fullName>
        <ecNumber evidence="9">2.7.2.8</ecNumber>
    </recommendedName>
    <alternativeName>
        <fullName evidence="9">N-acetyl-L-glutamate 5-phosphotransferase</fullName>
    </alternativeName>
    <alternativeName>
        <fullName evidence="9">NAG kinase</fullName>
        <shortName evidence="9">NAGK</shortName>
    </alternativeName>
</protein>
<feature type="binding site" evidence="9">
    <location>
        <position position="63"/>
    </location>
    <ligand>
        <name>substrate</name>
    </ligand>
</feature>
<dbReference type="GO" id="GO:0005737">
    <property type="term" value="C:cytoplasm"/>
    <property type="evidence" value="ECO:0007669"/>
    <property type="project" value="UniProtKB-SubCell"/>
</dbReference>
<dbReference type="PANTHER" id="PTHR23342:SF0">
    <property type="entry name" value="N-ACETYLGLUTAMATE SYNTHASE, MITOCHONDRIAL"/>
    <property type="match status" value="1"/>
</dbReference>
<comment type="subcellular location">
    <subcellularLocation>
        <location evidence="9">Cytoplasm</location>
    </subcellularLocation>
</comment>
<evidence type="ECO:0000313" key="13">
    <source>
        <dbReference type="Proteomes" id="UP000252100"/>
    </source>
</evidence>
<organism evidence="12 13">
    <name type="scientific">Salicibibacter kimchii</name>
    <dbReference type="NCBI Taxonomy" id="2099786"/>
    <lineage>
        <taxon>Bacteria</taxon>
        <taxon>Bacillati</taxon>
        <taxon>Bacillota</taxon>
        <taxon>Bacilli</taxon>
        <taxon>Bacillales</taxon>
        <taxon>Bacillaceae</taxon>
        <taxon>Salicibibacter</taxon>
    </lineage>
</organism>
<evidence type="ECO:0000256" key="4">
    <source>
        <dbReference type="ARBA" id="ARBA00022679"/>
    </source>
</evidence>
<dbReference type="InterPro" id="IPR004662">
    <property type="entry name" value="AcgluKinase_fam"/>
</dbReference>
<dbReference type="PANTHER" id="PTHR23342">
    <property type="entry name" value="N-ACETYLGLUTAMATE SYNTHASE"/>
    <property type="match status" value="1"/>
</dbReference>
<evidence type="ECO:0000256" key="1">
    <source>
        <dbReference type="ARBA" id="ARBA00004828"/>
    </source>
</evidence>
<feature type="site" description="Transition state stabilizer" evidence="9">
    <location>
        <position position="8"/>
    </location>
</feature>
<dbReference type="Pfam" id="PF00696">
    <property type="entry name" value="AA_kinase"/>
    <property type="match status" value="1"/>
</dbReference>
<feature type="region of interest" description="Disordered" evidence="10">
    <location>
        <begin position="235"/>
        <end position="265"/>
    </location>
</feature>
<feature type="compositionally biased region" description="Basic and acidic residues" evidence="10">
    <location>
        <begin position="252"/>
        <end position="265"/>
    </location>
</feature>
<dbReference type="Proteomes" id="UP000252100">
    <property type="component" value="Chromosome"/>
</dbReference>
<evidence type="ECO:0000256" key="9">
    <source>
        <dbReference type="HAMAP-Rule" id="MF_00082"/>
    </source>
</evidence>
<evidence type="ECO:0000256" key="10">
    <source>
        <dbReference type="SAM" id="MobiDB-lite"/>
    </source>
</evidence>
<dbReference type="NCBIfam" id="TIGR00761">
    <property type="entry name" value="argB"/>
    <property type="match status" value="1"/>
</dbReference>
<name>A0A345BXL8_9BACI</name>
<comment type="pathway">
    <text evidence="1 9">Amino-acid biosynthesis; L-arginine biosynthesis; N(2)-acetyl-L-ornithine from L-glutamate: step 2/4.</text>
</comment>
<proteinExistence type="inferred from homology"/>
<dbReference type="InterPro" id="IPR001048">
    <property type="entry name" value="Asp/Glu/Uridylate_kinase"/>
</dbReference>
<evidence type="ECO:0000256" key="8">
    <source>
        <dbReference type="ARBA" id="ARBA00048141"/>
    </source>
</evidence>
<reference evidence="12 13" key="1">
    <citation type="journal article" date="2018" name="J. Microbiol.">
        <title>Salicibibacter kimchii gen. nov., sp. nov., a moderately halophilic and alkalitolerant bacterium in the family Bacillaceae, isolated from kimchi.</title>
        <authorList>
            <person name="Jang J.Y."/>
            <person name="Oh Y.J."/>
            <person name="Lim S.K."/>
            <person name="Park H.K."/>
            <person name="Lee C."/>
            <person name="Kim J.Y."/>
            <person name="Lee M.A."/>
            <person name="Choi H.J."/>
        </authorList>
    </citation>
    <scope>NUCLEOTIDE SEQUENCE [LARGE SCALE GENOMIC DNA]</scope>
    <source>
        <strain evidence="12 13">NKC1-1</strain>
    </source>
</reference>
<keyword evidence="13" id="KW-1185">Reference proteome</keyword>
<feature type="domain" description="Aspartate/glutamate/uridylate kinase" evidence="11">
    <location>
        <begin position="4"/>
        <end position="234"/>
    </location>
</feature>
<comment type="function">
    <text evidence="9">Catalyzes the ATP-dependent phosphorylation of N-acetyl-L-glutamate.</text>
</comment>
<feature type="binding site" evidence="9">
    <location>
        <begin position="41"/>
        <end position="42"/>
    </location>
    <ligand>
        <name>substrate</name>
    </ligand>
</feature>
<dbReference type="KEGG" id="rue:DT065_06455"/>
<feature type="site" description="Transition state stabilizer" evidence="9">
    <location>
        <position position="215"/>
    </location>
</feature>
<comment type="similarity">
    <text evidence="9">Belongs to the acetylglutamate kinase family. ArgB subfamily.</text>
</comment>
<keyword evidence="6 9" id="KW-0418">Kinase</keyword>
<dbReference type="AlphaFoldDB" id="A0A345BXL8"/>
<dbReference type="GO" id="GO:0005524">
    <property type="term" value="F:ATP binding"/>
    <property type="evidence" value="ECO:0007669"/>
    <property type="project" value="UniProtKB-UniRule"/>
</dbReference>
<dbReference type="EC" id="2.7.2.8" evidence="9"/>
<evidence type="ECO:0000259" key="11">
    <source>
        <dbReference type="Pfam" id="PF00696"/>
    </source>
</evidence>
<evidence type="ECO:0000256" key="5">
    <source>
        <dbReference type="ARBA" id="ARBA00022741"/>
    </source>
</evidence>
<keyword evidence="9" id="KW-0963">Cytoplasm</keyword>
<evidence type="ECO:0000256" key="7">
    <source>
        <dbReference type="ARBA" id="ARBA00022840"/>
    </source>
</evidence>
<dbReference type="HAMAP" id="MF_00082">
    <property type="entry name" value="ArgB"/>
    <property type="match status" value="1"/>
</dbReference>
<keyword evidence="4 9" id="KW-0808">Transferase</keyword>
<keyword evidence="7 9" id="KW-0067">ATP-binding</keyword>
<dbReference type="SUPFAM" id="SSF53633">
    <property type="entry name" value="Carbamate kinase-like"/>
    <property type="match status" value="1"/>
</dbReference>
<evidence type="ECO:0000256" key="2">
    <source>
        <dbReference type="ARBA" id="ARBA00022571"/>
    </source>
</evidence>
<dbReference type="PIRSF" id="PIRSF000728">
    <property type="entry name" value="NAGK"/>
    <property type="match status" value="1"/>
</dbReference>
<dbReference type="Gene3D" id="3.40.1160.10">
    <property type="entry name" value="Acetylglutamate kinase-like"/>
    <property type="match status" value="1"/>
</dbReference>
<dbReference type="GO" id="GO:0003991">
    <property type="term" value="F:acetylglutamate kinase activity"/>
    <property type="evidence" value="ECO:0007669"/>
    <property type="project" value="UniProtKB-UniRule"/>
</dbReference>
<dbReference type="EMBL" id="CP031092">
    <property type="protein sequence ID" value="AXF55699.1"/>
    <property type="molecule type" value="Genomic_DNA"/>
</dbReference>
<accession>A0A345BXL8</accession>
<dbReference type="RefSeq" id="WP_114371814.1">
    <property type="nucleotide sequence ID" value="NZ_CP031092.1"/>
</dbReference>
<evidence type="ECO:0000313" key="12">
    <source>
        <dbReference type="EMBL" id="AXF55699.1"/>
    </source>
</evidence>
<keyword evidence="2 9" id="KW-0055">Arginine biosynthesis</keyword>
<feature type="binding site" evidence="9">
    <location>
        <position position="156"/>
    </location>
    <ligand>
        <name>substrate</name>
    </ligand>
</feature>
<dbReference type="GO" id="GO:0042450">
    <property type="term" value="P:L-arginine biosynthetic process via ornithine"/>
    <property type="evidence" value="ECO:0007669"/>
    <property type="project" value="UniProtKB-UniRule"/>
</dbReference>
<comment type="catalytic activity">
    <reaction evidence="8 9">
        <text>N-acetyl-L-glutamate + ATP = N-acetyl-L-glutamyl 5-phosphate + ADP</text>
        <dbReference type="Rhea" id="RHEA:14629"/>
        <dbReference type="ChEBI" id="CHEBI:30616"/>
        <dbReference type="ChEBI" id="CHEBI:44337"/>
        <dbReference type="ChEBI" id="CHEBI:57936"/>
        <dbReference type="ChEBI" id="CHEBI:456216"/>
        <dbReference type="EC" id="2.7.2.8"/>
    </reaction>
</comment>
<gene>
    <name evidence="9 12" type="primary">argB</name>
    <name evidence="12" type="ORF">DT065_06455</name>
</gene>
<dbReference type="OrthoDB" id="9803155at2"/>
<dbReference type="UniPathway" id="UPA00068">
    <property type="reaction ID" value="UER00107"/>
</dbReference>